<evidence type="ECO:0000256" key="2">
    <source>
        <dbReference type="ARBA" id="ARBA00023125"/>
    </source>
</evidence>
<dbReference type="InterPro" id="IPR009057">
    <property type="entry name" value="Homeodomain-like_sf"/>
</dbReference>
<evidence type="ECO:0000313" key="6">
    <source>
        <dbReference type="Proteomes" id="UP001151287"/>
    </source>
</evidence>
<dbReference type="AlphaFoldDB" id="A0A9P9ZA27"/>
<evidence type="ECO:0000256" key="3">
    <source>
        <dbReference type="ARBA" id="ARBA00023163"/>
    </source>
</evidence>
<gene>
    <name evidence="5" type="ORF">LUZ63_020211</name>
</gene>
<dbReference type="PROSITE" id="PS01081">
    <property type="entry name" value="HTH_TETR_1"/>
    <property type="match status" value="1"/>
</dbReference>
<dbReference type="PROSITE" id="PS50977">
    <property type="entry name" value="HTH_TETR_2"/>
    <property type="match status" value="1"/>
</dbReference>
<dbReference type="InterPro" id="IPR023772">
    <property type="entry name" value="DNA-bd_HTH_TetR-type_CS"/>
</dbReference>
<comment type="caution">
    <text evidence="5">The sequence shown here is derived from an EMBL/GenBank/DDBJ whole genome shotgun (WGS) entry which is preliminary data.</text>
</comment>
<dbReference type="Pfam" id="PF00440">
    <property type="entry name" value="TetR_N"/>
    <property type="match status" value="1"/>
</dbReference>
<dbReference type="InterPro" id="IPR001647">
    <property type="entry name" value="HTH_TetR"/>
</dbReference>
<feature type="domain" description="HTH tetR-type" evidence="4">
    <location>
        <begin position="36"/>
        <end position="96"/>
    </location>
</feature>
<sequence length="232" mass="25369">MNATLGAVTQCCVTASLQYCRDMTTTEPGLRERKRQATRARIEAAAVELVLADGLDGATVEAISERAEVSPRTFFNYFDSKDAAVLGVTPDDADSDAERERAVEELRTLAATEPLRAVVRLALTETGVADRADTAIHRRRKELVRRHPELVQGQFVRLMHRKERMVAAVTELVRAGDAFPGAEQTTYAELVLVLALTAVRTTVESTGHPDLEPADVEARALDLITTLTRSLA</sequence>
<keyword evidence="3" id="KW-0804">Transcription</keyword>
<dbReference type="InterPro" id="IPR050109">
    <property type="entry name" value="HTH-type_TetR-like_transc_reg"/>
</dbReference>
<keyword evidence="1" id="KW-0805">Transcription regulation</keyword>
<name>A0A9P9ZA27_9POAL</name>
<dbReference type="SUPFAM" id="SSF46689">
    <property type="entry name" value="Homeodomain-like"/>
    <property type="match status" value="1"/>
</dbReference>
<protein>
    <recommendedName>
        <fullName evidence="4">HTH tetR-type domain-containing protein</fullName>
    </recommendedName>
</protein>
<dbReference type="PANTHER" id="PTHR30055:SF234">
    <property type="entry name" value="HTH-TYPE TRANSCRIPTIONAL REGULATOR BETI"/>
    <property type="match status" value="1"/>
</dbReference>
<dbReference type="Gene3D" id="1.10.357.10">
    <property type="entry name" value="Tetracycline Repressor, domain 2"/>
    <property type="match status" value="1"/>
</dbReference>
<reference evidence="5" key="1">
    <citation type="journal article" date="2022" name="Cell">
        <title>Repeat-based holocentromeres influence genome architecture and karyotype evolution.</title>
        <authorList>
            <person name="Hofstatter P.G."/>
            <person name="Thangavel G."/>
            <person name="Lux T."/>
            <person name="Neumann P."/>
            <person name="Vondrak T."/>
            <person name="Novak P."/>
            <person name="Zhang M."/>
            <person name="Costa L."/>
            <person name="Castellani M."/>
            <person name="Scott A."/>
            <person name="Toegelov H."/>
            <person name="Fuchs J."/>
            <person name="Mata-Sucre Y."/>
            <person name="Dias Y."/>
            <person name="Vanzela A.L.L."/>
            <person name="Huettel B."/>
            <person name="Almeida C.C.S."/>
            <person name="Simkova H."/>
            <person name="Souza G."/>
            <person name="Pedrosa-Harand A."/>
            <person name="Macas J."/>
            <person name="Mayer K.F.X."/>
            <person name="Houben A."/>
            <person name="Marques A."/>
        </authorList>
    </citation>
    <scope>NUCLEOTIDE SEQUENCE</scope>
    <source>
        <strain evidence="5">RhyBre1mFocal</strain>
    </source>
</reference>
<proteinExistence type="predicted"/>
<accession>A0A9P9ZA27</accession>
<keyword evidence="6" id="KW-1185">Reference proteome</keyword>
<dbReference type="PANTHER" id="PTHR30055">
    <property type="entry name" value="HTH-TYPE TRANSCRIPTIONAL REGULATOR RUTR"/>
    <property type="match status" value="1"/>
</dbReference>
<dbReference type="Proteomes" id="UP001151287">
    <property type="component" value="Unassembled WGS sequence"/>
</dbReference>
<evidence type="ECO:0000259" key="4">
    <source>
        <dbReference type="PROSITE" id="PS50977"/>
    </source>
</evidence>
<dbReference type="Pfam" id="PF17754">
    <property type="entry name" value="TetR_C_14"/>
    <property type="match status" value="1"/>
</dbReference>
<dbReference type="GO" id="GO:0000976">
    <property type="term" value="F:transcription cis-regulatory region binding"/>
    <property type="evidence" value="ECO:0007669"/>
    <property type="project" value="TreeGrafter"/>
</dbReference>
<dbReference type="GO" id="GO:0003700">
    <property type="term" value="F:DNA-binding transcription factor activity"/>
    <property type="evidence" value="ECO:0007669"/>
    <property type="project" value="TreeGrafter"/>
</dbReference>
<dbReference type="EMBL" id="JAMQYH010000029">
    <property type="protein sequence ID" value="KAJ1684456.1"/>
    <property type="molecule type" value="Genomic_DNA"/>
</dbReference>
<keyword evidence="2" id="KW-0238">DNA-binding</keyword>
<dbReference type="InterPro" id="IPR041347">
    <property type="entry name" value="MftR_C"/>
</dbReference>
<organism evidence="5 6">
    <name type="scientific">Rhynchospora breviuscula</name>
    <dbReference type="NCBI Taxonomy" id="2022672"/>
    <lineage>
        <taxon>Eukaryota</taxon>
        <taxon>Viridiplantae</taxon>
        <taxon>Streptophyta</taxon>
        <taxon>Embryophyta</taxon>
        <taxon>Tracheophyta</taxon>
        <taxon>Spermatophyta</taxon>
        <taxon>Magnoliopsida</taxon>
        <taxon>Liliopsida</taxon>
        <taxon>Poales</taxon>
        <taxon>Cyperaceae</taxon>
        <taxon>Cyperoideae</taxon>
        <taxon>Rhynchosporeae</taxon>
        <taxon>Rhynchospora</taxon>
    </lineage>
</organism>
<evidence type="ECO:0000256" key="1">
    <source>
        <dbReference type="ARBA" id="ARBA00023015"/>
    </source>
</evidence>
<evidence type="ECO:0000313" key="5">
    <source>
        <dbReference type="EMBL" id="KAJ1684456.1"/>
    </source>
</evidence>